<comment type="caution">
    <text evidence="2">The sequence shown here is derived from an EMBL/GenBank/DDBJ whole genome shotgun (WGS) entry which is preliminary data.</text>
</comment>
<dbReference type="Gene3D" id="1.20.120.450">
    <property type="entry name" value="dinb family like domain"/>
    <property type="match status" value="1"/>
</dbReference>
<dbReference type="RefSeq" id="WP_121213746.1">
    <property type="nucleotide sequence ID" value="NZ_RBZN01000008.1"/>
</dbReference>
<keyword evidence="3" id="KW-1185">Reference proteome</keyword>
<feature type="domain" description="DinB-like" evidence="1">
    <location>
        <begin position="9"/>
        <end position="140"/>
    </location>
</feature>
<dbReference type="InterPro" id="IPR024775">
    <property type="entry name" value="DinB-like"/>
</dbReference>
<evidence type="ECO:0000259" key="1">
    <source>
        <dbReference type="Pfam" id="PF12867"/>
    </source>
</evidence>
<dbReference type="Pfam" id="PF12867">
    <property type="entry name" value="DinB_2"/>
    <property type="match status" value="1"/>
</dbReference>
<evidence type="ECO:0000313" key="2">
    <source>
        <dbReference type="EMBL" id="RKQ18475.1"/>
    </source>
</evidence>
<accession>A0A494Z7Z6</accession>
<proteinExistence type="predicted"/>
<dbReference type="OrthoDB" id="4295522at2"/>
<organism evidence="2 3">
    <name type="scientific">Ureibacillus endophyticus</name>
    <dbReference type="NCBI Taxonomy" id="1978490"/>
    <lineage>
        <taxon>Bacteria</taxon>
        <taxon>Bacillati</taxon>
        <taxon>Bacillota</taxon>
        <taxon>Bacilli</taxon>
        <taxon>Bacillales</taxon>
        <taxon>Caryophanaceae</taxon>
        <taxon>Ureibacillus</taxon>
    </lineage>
</organism>
<dbReference type="AlphaFoldDB" id="A0A494Z7Z6"/>
<name>A0A494Z7Z6_9BACL</name>
<dbReference type="InterPro" id="IPR034660">
    <property type="entry name" value="DinB/YfiT-like"/>
</dbReference>
<evidence type="ECO:0000313" key="3">
    <source>
        <dbReference type="Proteomes" id="UP000272238"/>
    </source>
</evidence>
<sequence>MGSQLIKKQFAVTRKNILSLLEGVSPEVLDVVPEGFNNNIHWQIGHILTAGELFLFNGQKNLPENYGQHFAGGTKPADWTNDVPSVEDILVKLQEQLERINQISDDSFEIELEKPFIGNKTVGELAAFGAFHESLHLGQIQILKRLIELQK</sequence>
<dbReference type="EMBL" id="RBZN01000008">
    <property type="protein sequence ID" value="RKQ18475.1"/>
    <property type="molecule type" value="Genomic_DNA"/>
</dbReference>
<dbReference type="Proteomes" id="UP000272238">
    <property type="component" value="Unassembled WGS sequence"/>
</dbReference>
<protein>
    <submittedName>
        <fullName evidence="2">DinB family protein</fullName>
    </submittedName>
</protein>
<gene>
    <name evidence="2" type="ORF">D8M03_05365</name>
</gene>
<reference evidence="2 3" key="1">
    <citation type="journal article" date="2016" name="Antonie Van Leeuwenhoek">
        <title>Lysinibacillus endophyticus sp. nov., an indole-3-acetic acid producing endophytic bacterium isolated from corn root (Zea mays cv. Xinken-5).</title>
        <authorList>
            <person name="Yu J."/>
            <person name="Guan X."/>
            <person name="Liu C."/>
            <person name="Xiang W."/>
            <person name="Yu Z."/>
            <person name="Liu X."/>
            <person name="Wang G."/>
        </authorList>
    </citation>
    <scope>NUCLEOTIDE SEQUENCE [LARGE SCALE GENOMIC DNA]</scope>
    <source>
        <strain evidence="2 3">DSM 100506</strain>
    </source>
</reference>
<dbReference type="SUPFAM" id="SSF109854">
    <property type="entry name" value="DinB/YfiT-like putative metalloenzymes"/>
    <property type="match status" value="1"/>
</dbReference>